<evidence type="ECO:0000313" key="2">
    <source>
        <dbReference type="EMBL" id="GAA2620809.1"/>
    </source>
</evidence>
<feature type="region of interest" description="Disordered" evidence="1">
    <location>
        <begin position="1"/>
        <end position="26"/>
    </location>
</feature>
<name>A0ABN3QA53_9ACTN</name>
<evidence type="ECO:0000313" key="3">
    <source>
        <dbReference type="Proteomes" id="UP001500151"/>
    </source>
</evidence>
<sequence length="80" mass="8271">MVSSGPPLAGTDTDTNEARRDSVTRIRGEGPWVRAYAELRCGDSDTGGCGDSDAVAQIRPRHSSSNVIASDVPGLPSASL</sequence>
<feature type="region of interest" description="Disordered" evidence="1">
    <location>
        <begin position="57"/>
        <end position="80"/>
    </location>
</feature>
<protein>
    <submittedName>
        <fullName evidence="2">Uncharacterized protein</fullName>
    </submittedName>
</protein>
<comment type="caution">
    <text evidence="2">The sequence shown here is derived from an EMBL/GenBank/DDBJ whole genome shotgun (WGS) entry which is preliminary data.</text>
</comment>
<accession>A0ABN3QA53</accession>
<dbReference type="EMBL" id="BAAASJ010000004">
    <property type="protein sequence ID" value="GAA2620809.1"/>
    <property type="molecule type" value="Genomic_DNA"/>
</dbReference>
<proteinExistence type="predicted"/>
<gene>
    <name evidence="2" type="ORF">GCM10010307_04250</name>
</gene>
<reference evidence="2 3" key="1">
    <citation type="journal article" date="2019" name="Int. J. Syst. Evol. Microbiol.">
        <title>The Global Catalogue of Microorganisms (GCM) 10K type strain sequencing project: providing services to taxonomists for standard genome sequencing and annotation.</title>
        <authorList>
            <consortium name="The Broad Institute Genomics Platform"/>
            <consortium name="The Broad Institute Genome Sequencing Center for Infectious Disease"/>
            <person name="Wu L."/>
            <person name="Ma J."/>
        </authorList>
    </citation>
    <scope>NUCLEOTIDE SEQUENCE [LARGE SCALE GENOMIC DNA]</scope>
    <source>
        <strain evidence="2 3">JCM 4524</strain>
    </source>
</reference>
<evidence type="ECO:0000256" key="1">
    <source>
        <dbReference type="SAM" id="MobiDB-lite"/>
    </source>
</evidence>
<dbReference type="Proteomes" id="UP001500151">
    <property type="component" value="Unassembled WGS sequence"/>
</dbReference>
<feature type="compositionally biased region" description="Basic and acidic residues" evidence="1">
    <location>
        <begin position="16"/>
        <end position="26"/>
    </location>
</feature>
<organism evidence="2 3">
    <name type="scientific">Streptomyces vastus</name>
    <dbReference type="NCBI Taxonomy" id="285451"/>
    <lineage>
        <taxon>Bacteria</taxon>
        <taxon>Bacillati</taxon>
        <taxon>Actinomycetota</taxon>
        <taxon>Actinomycetes</taxon>
        <taxon>Kitasatosporales</taxon>
        <taxon>Streptomycetaceae</taxon>
        <taxon>Streptomyces</taxon>
    </lineage>
</organism>
<keyword evidence="3" id="KW-1185">Reference proteome</keyword>